<comment type="caution">
    <text evidence="2">The sequence shown here is derived from an EMBL/GenBank/DDBJ whole genome shotgun (WGS) entry which is preliminary data.</text>
</comment>
<dbReference type="EMBL" id="VSSQ01011474">
    <property type="protein sequence ID" value="MPM46916.1"/>
    <property type="molecule type" value="Genomic_DNA"/>
</dbReference>
<evidence type="ECO:0000313" key="2">
    <source>
        <dbReference type="EMBL" id="MPM46916.1"/>
    </source>
</evidence>
<reference evidence="2" key="1">
    <citation type="submission" date="2019-08" db="EMBL/GenBank/DDBJ databases">
        <authorList>
            <person name="Kucharzyk K."/>
            <person name="Murdoch R.W."/>
            <person name="Higgins S."/>
            <person name="Loffler F."/>
        </authorList>
    </citation>
    <scope>NUCLEOTIDE SEQUENCE</scope>
</reference>
<name>A0A645A1X9_9ZZZZ</name>
<protein>
    <submittedName>
        <fullName evidence="2">Uncharacterized protein</fullName>
    </submittedName>
</protein>
<organism evidence="2">
    <name type="scientific">bioreactor metagenome</name>
    <dbReference type="NCBI Taxonomy" id="1076179"/>
    <lineage>
        <taxon>unclassified sequences</taxon>
        <taxon>metagenomes</taxon>
        <taxon>ecological metagenomes</taxon>
    </lineage>
</organism>
<proteinExistence type="predicted"/>
<accession>A0A645A1X9</accession>
<evidence type="ECO:0000256" key="1">
    <source>
        <dbReference type="SAM" id="MobiDB-lite"/>
    </source>
</evidence>
<sequence length="254" mass="27592">MHAAENAAQHGRQVARVHVLHLVDEQLWLCPVVAGLVEFFDPATGFFQVGCPGGDHHDAVDACNGQYADGSIQGKVLTQGYGRRCRACSWSSCSLRGGCRAPWSGCRASGATRRAAVKQLQRGLHLFDGGVLERIDSDRHALEHVHVKGFHHVHPTFGLGARAHHDQHVAQGIHPNDGIALHHGLQDGGHLSRPDELQRNDDYAVTRRQRPLTVSHDSDVGDDPLQSLHLADVIDAARIAPHGQAIDLQGAFQQ</sequence>
<dbReference type="AlphaFoldDB" id="A0A645A1X9"/>
<feature type="region of interest" description="Disordered" evidence="1">
    <location>
        <begin position="175"/>
        <end position="196"/>
    </location>
</feature>
<gene>
    <name evidence="2" type="ORF">SDC9_93623</name>
</gene>